<name>A0A8X6WSX9_9ARAC</name>
<comment type="caution">
    <text evidence="1">The sequence shown here is derived from an EMBL/GenBank/DDBJ whole genome shotgun (WGS) entry which is preliminary data.</text>
</comment>
<dbReference type="AlphaFoldDB" id="A0A8X6WSX9"/>
<dbReference type="OrthoDB" id="6424433at2759"/>
<keyword evidence="1" id="KW-0548">Nucleotidyltransferase</keyword>
<dbReference type="GO" id="GO:0003964">
    <property type="term" value="F:RNA-directed DNA polymerase activity"/>
    <property type="evidence" value="ECO:0007669"/>
    <property type="project" value="UniProtKB-KW"/>
</dbReference>
<accession>A0A8X6WSX9</accession>
<dbReference type="PANTHER" id="PTHR22955:SF77">
    <property type="entry name" value="ASPARTIC PUTATIVE DOMAIN-CONTAINING PROTEIN-RELATED"/>
    <property type="match status" value="1"/>
</dbReference>
<keyword evidence="1" id="KW-0695">RNA-directed DNA polymerase</keyword>
<gene>
    <name evidence="1" type="ORF">TNIN_126721</name>
</gene>
<organism evidence="1 2">
    <name type="scientific">Trichonephila inaurata madagascariensis</name>
    <dbReference type="NCBI Taxonomy" id="2747483"/>
    <lineage>
        <taxon>Eukaryota</taxon>
        <taxon>Metazoa</taxon>
        <taxon>Ecdysozoa</taxon>
        <taxon>Arthropoda</taxon>
        <taxon>Chelicerata</taxon>
        <taxon>Arachnida</taxon>
        <taxon>Araneae</taxon>
        <taxon>Araneomorphae</taxon>
        <taxon>Entelegynae</taxon>
        <taxon>Araneoidea</taxon>
        <taxon>Nephilidae</taxon>
        <taxon>Trichonephila</taxon>
        <taxon>Trichonephila inaurata</taxon>
    </lineage>
</organism>
<dbReference type="PANTHER" id="PTHR22955">
    <property type="entry name" value="RETROTRANSPOSON"/>
    <property type="match status" value="1"/>
</dbReference>
<sequence>MGEWSIFLSNQIKEIAEISSPENWRHVPGQMNPANVLSRGCSPRHLLASNWFEGPERLLGDAITWPTNELQCEVKVHDCERRKIKLCNINITDKRNEVFNKIL</sequence>
<keyword evidence="2" id="KW-1185">Reference proteome</keyword>
<reference evidence="1" key="1">
    <citation type="submission" date="2020-08" db="EMBL/GenBank/DDBJ databases">
        <title>Multicomponent nature underlies the extraordinary mechanical properties of spider dragline silk.</title>
        <authorList>
            <person name="Kono N."/>
            <person name="Nakamura H."/>
            <person name="Mori M."/>
            <person name="Yoshida Y."/>
            <person name="Ohtoshi R."/>
            <person name="Malay A.D."/>
            <person name="Moran D.A.P."/>
            <person name="Tomita M."/>
            <person name="Numata K."/>
            <person name="Arakawa K."/>
        </authorList>
    </citation>
    <scope>NUCLEOTIDE SEQUENCE</scope>
</reference>
<evidence type="ECO:0000313" key="1">
    <source>
        <dbReference type="EMBL" id="GFY40882.1"/>
    </source>
</evidence>
<dbReference type="Proteomes" id="UP000886998">
    <property type="component" value="Unassembled WGS sequence"/>
</dbReference>
<keyword evidence="1" id="KW-0808">Transferase</keyword>
<proteinExistence type="predicted"/>
<evidence type="ECO:0000313" key="2">
    <source>
        <dbReference type="Proteomes" id="UP000886998"/>
    </source>
</evidence>
<protein>
    <submittedName>
        <fullName evidence="1">Putative RNA-directed DNA polymerase from transposon X-element</fullName>
    </submittedName>
</protein>
<dbReference type="EMBL" id="BMAV01002161">
    <property type="protein sequence ID" value="GFY40882.1"/>
    <property type="molecule type" value="Genomic_DNA"/>
</dbReference>